<proteinExistence type="predicted"/>
<sequence>MWIILPGIGLKNWIPGPSSPISGSPLPRNYVQTDVVRNWQRHIGSGTSLGASTSESSLNCLHGLYITSTILYAVISLTVTNPFFRFSFLVSHRESAEDPFNFGDHLRCIHSERSVLSENAKVDRGGVAQWGWKIDVEYRNIIVELLVLVVVEGKKGAKRRG</sequence>
<evidence type="ECO:0000313" key="1">
    <source>
        <dbReference type="EMBL" id="KIM37251.1"/>
    </source>
</evidence>
<keyword evidence="2" id="KW-1185">Reference proteome</keyword>
<dbReference type="HOGENOM" id="CLU_1643905_0_0_1"/>
<reference evidence="2" key="2">
    <citation type="submission" date="2015-01" db="EMBL/GenBank/DDBJ databases">
        <title>Evolutionary Origins and Diversification of the Mycorrhizal Mutualists.</title>
        <authorList>
            <consortium name="DOE Joint Genome Institute"/>
            <consortium name="Mycorrhizal Genomics Consortium"/>
            <person name="Kohler A."/>
            <person name="Kuo A."/>
            <person name="Nagy L.G."/>
            <person name="Floudas D."/>
            <person name="Copeland A."/>
            <person name="Barry K.W."/>
            <person name="Cichocki N."/>
            <person name="Veneault-Fourrey C."/>
            <person name="LaButti K."/>
            <person name="Lindquist E.A."/>
            <person name="Lipzen A."/>
            <person name="Lundell T."/>
            <person name="Morin E."/>
            <person name="Murat C."/>
            <person name="Riley R."/>
            <person name="Ohm R."/>
            <person name="Sun H."/>
            <person name="Tunlid A."/>
            <person name="Henrissat B."/>
            <person name="Grigoriev I.V."/>
            <person name="Hibbett D.S."/>
            <person name="Martin F."/>
        </authorList>
    </citation>
    <scope>NUCLEOTIDE SEQUENCE [LARGE SCALE GENOMIC DNA]</scope>
    <source>
        <strain evidence="2">h7</strain>
    </source>
</reference>
<dbReference type="EMBL" id="KN831798">
    <property type="protein sequence ID" value="KIM37251.1"/>
    <property type="molecule type" value="Genomic_DNA"/>
</dbReference>
<organism evidence="1 2">
    <name type="scientific">Hebeloma cylindrosporum</name>
    <dbReference type="NCBI Taxonomy" id="76867"/>
    <lineage>
        <taxon>Eukaryota</taxon>
        <taxon>Fungi</taxon>
        <taxon>Dikarya</taxon>
        <taxon>Basidiomycota</taxon>
        <taxon>Agaricomycotina</taxon>
        <taxon>Agaricomycetes</taxon>
        <taxon>Agaricomycetidae</taxon>
        <taxon>Agaricales</taxon>
        <taxon>Agaricineae</taxon>
        <taxon>Hymenogastraceae</taxon>
        <taxon>Hebeloma</taxon>
    </lineage>
</organism>
<protein>
    <submittedName>
        <fullName evidence="1">Uncharacterized protein</fullName>
    </submittedName>
</protein>
<evidence type="ECO:0000313" key="2">
    <source>
        <dbReference type="Proteomes" id="UP000053424"/>
    </source>
</evidence>
<reference evidence="1 2" key="1">
    <citation type="submission" date="2014-04" db="EMBL/GenBank/DDBJ databases">
        <authorList>
            <consortium name="DOE Joint Genome Institute"/>
            <person name="Kuo A."/>
            <person name="Gay G."/>
            <person name="Dore J."/>
            <person name="Kohler A."/>
            <person name="Nagy L.G."/>
            <person name="Floudas D."/>
            <person name="Copeland A."/>
            <person name="Barry K.W."/>
            <person name="Cichocki N."/>
            <person name="Veneault-Fourrey C."/>
            <person name="LaButti K."/>
            <person name="Lindquist E.A."/>
            <person name="Lipzen A."/>
            <person name="Lundell T."/>
            <person name="Morin E."/>
            <person name="Murat C."/>
            <person name="Sun H."/>
            <person name="Tunlid A."/>
            <person name="Henrissat B."/>
            <person name="Grigoriev I.V."/>
            <person name="Hibbett D.S."/>
            <person name="Martin F."/>
            <person name="Nordberg H.P."/>
            <person name="Cantor M.N."/>
            <person name="Hua S.X."/>
        </authorList>
    </citation>
    <scope>NUCLEOTIDE SEQUENCE [LARGE SCALE GENOMIC DNA]</scope>
    <source>
        <strain evidence="2">h7</strain>
    </source>
</reference>
<name>A0A0C3C0R2_HEBCY</name>
<gene>
    <name evidence="1" type="ORF">M413DRAFT_13431</name>
</gene>
<dbReference type="AlphaFoldDB" id="A0A0C3C0R2"/>
<dbReference type="Proteomes" id="UP000053424">
    <property type="component" value="Unassembled WGS sequence"/>
</dbReference>
<accession>A0A0C3C0R2</accession>